<dbReference type="EMBL" id="BART01000311">
    <property type="protein sequence ID" value="GAG70336.1"/>
    <property type="molecule type" value="Genomic_DNA"/>
</dbReference>
<proteinExistence type="predicted"/>
<evidence type="ECO:0000313" key="2">
    <source>
        <dbReference type="EMBL" id="GAG70336.1"/>
    </source>
</evidence>
<dbReference type="AlphaFoldDB" id="X1BEA0"/>
<feature type="transmembrane region" description="Helical" evidence="1">
    <location>
        <begin position="20"/>
        <end position="38"/>
    </location>
</feature>
<accession>X1BEA0</accession>
<keyword evidence="1" id="KW-1133">Transmembrane helix</keyword>
<keyword evidence="1" id="KW-0812">Transmembrane</keyword>
<evidence type="ECO:0000256" key="1">
    <source>
        <dbReference type="SAM" id="Phobius"/>
    </source>
</evidence>
<organism evidence="2">
    <name type="scientific">marine sediment metagenome</name>
    <dbReference type="NCBI Taxonomy" id="412755"/>
    <lineage>
        <taxon>unclassified sequences</taxon>
        <taxon>metagenomes</taxon>
        <taxon>ecological metagenomes</taxon>
    </lineage>
</organism>
<reference evidence="2" key="1">
    <citation type="journal article" date="2014" name="Front. Microbiol.">
        <title>High frequency of phylogenetically diverse reductive dehalogenase-homologous genes in deep subseafloor sedimentary metagenomes.</title>
        <authorList>
            <person name="Kawai M."/>
            <person name="Futagami T."/>
            <person name="Toyoda A."/>
            <person name="Takaki Y."/>
            <person name="Nishi S."/>
            <person name="Hori S."/>
            <person name="Arai W."/>
            <person name="Tsubouchi T."/>
            <person name="Morono Y."/>
            <person name="Uchiyama I."/>
            <person name="Ito T."/>
            <person name="Fujiyama A."/>
            <person name="Inagaki F."/>
            <person name="Takami H."/>
        </authorList>
    </citation>
    <scope>NUCLEOTIDE SEQUENCE</scope>
    <source>
        <strain evidence="2">Expedition CK06-06</strain>
    </source>
</reference>
<comment type="caution">
    <text evidence="2">The sequence shown here is derived from an EMBL/GenBank/DDBJ whole genome shotgun (WGS) entry which is preliminary data.</text>
</comment>
<gene>
    <name evidence="2" type="ORF">S01H4_01652</name>
</gene>
<keyword evidence="1" id="KW-0472">Membrane</keyword>
<protein>
    <submittedName>
        <fullName evidence="2">Uncharacterized protein</fullName>
    </submittedName>
</protein>
<sequence>MNIKKDSDVLEIDVKQAGEVGFLVLFMLMFVMVLNAFYPSDFSIFGSDLLIEPIKVDAVTIGGWVAILGVATALGFFTSGNSLYIV</sequence>
<name>X1BEA0_9ZZZZ</name>
<feature type="transmembrane region" description="Helical" evidence="1">
    <location>
        <begin position="58"/>
        <end position="77"/>
    </location>
</feature>